<evidence type="ECO:0000256" key="1">
    <source>
        <dbReference type="ARBA" id="ARBA00007274"/>
    </source>
</evidence>
<feature type="domain" description="Maltose/galactoside acetyltransferase" evidence="6">
    <location>
        <begin position="6"/>
        <end position="60"/>
    </location>
</feature>
<dbReference type="EC" id="2.3.1.-" evidence="5"/>
<proteinExistence type="inferred from homology"/>
<comment type="caution">
    <text evidence="7">The sequence shown here is derived from an EMBL/GenBank/DDBJ whole genome shotgun (WGS) entry which is preliminary data.</text>
</comment>
<evidence type="ECO:0000313" key="7">
    <source>
        <dbReference type="EMBL" id="GJG28588.1"/>
    </source>
</evidence>
<evidence type="ECO:0000256" key="3">
    <source>
        <dbReference type="ARBA" id="ARBA00022737"/>
    </source>
</evidence>
<dbReference type="GeneID" id="72478851"/>
<reference evidence="8 9" key="1">
    <citation type="submission" date="2017-08" db="EMBL/GenBank/DDBJ databases">
        <title>Comparative genomics of non-oral Prevotella species.</title>
        <authorList>
            <person name="Accetto T."/>
            <person name="Nograsek B."/>
            <person name="Avgustin G."/>
        </authorList>
    </citation>
    <scope>NUCLEOTIDE SEQUENCE [LARGE SCALE GENOMIC DNA]</scope>
    <source>
        <strain evidence="8 9">TC1-1</strain>
    </source>
</reference>
<organism evidence="7 10">
    <name type="scientific">Segatella bryantii</name>
    <name type="common">Prevotella bryantii</name>
    <dbReference type="NCBI Taxonomy" id="77095"/>
    <lineage>
        <taxon>Bacteria</taxon>
        <taxon>Pseudomonadati</taxon>
        <taxon>Bacteroidota</taxon>
        <taxon>Bacteroidia</taxon>
        <taxon>Bacteroidales</taxon>
        <taxon>Prevotellaceae</taxon>
        <taxon>Segatella</taxon>
    </lineage>
</organism>
<dbReference type="EMBL" id="BPTR01000001">
    <property type="protein sequence ID" value="GJG28588.1"/>
    <property type="molecule type" value="Genomic_DNA"/>
</dbReference>
<evidence type="ECO:0000313" key="9">
    <source>
        <dbReference type="Proteomes" id="UP000216189"/>
    </source>
</evidence>
<dbReference type="RefSeq" id="WP_006281503.1">
    <property type="nucleotide sequence ID" value="NZ_BPTR01000001.1"/>
</dbReference>
<dbReference type="InterPro" id="IPR001451">
    <property type="entry name" value="Hexapep"/>
</dbReference>
<dbReference type="EMBL" id="NPJF01000001">
    <property type="protein sequence ID" value="OYP57469.1"/>
    <property type="molecule type" value="Genomic_DNA"/>
</dbReference>
<dbReference type="PANTHER" id="PTHR43017:SF1">
    <property type="entry name" value="ACETYLTRANSFERASE YJL218W-RELATED"/>
    <property type="match status" value="1"/>
</dbReference>
<evidence type="ECO:0000313" key="10">
    <source>
        <dbReference type="Proteomes" id="UP000887043"/>
    </source>
</evidence>
<dbReference type="PANTHER" id="PTHR43017">
    <property type="entry name" value="GALACTOSIDE O-ACETYLTRANSFERASE"/>
    <property type="match status" value="1"/>
</dbReference>
<dbReference type="Proteomes" id="UP000887043">
    <property type="component" value="Unassembled WGS sequence"/>
</dbReference>
<evidence type="ECO:0000256" key="5">
    <source>
        <dbReference type="RuleBase" id="RU367021"/>
    </source>
</evidence>
<comment type="similarity">
    <text evidence="1 5">Belongs to the transferase hexapeptide repeat family.</text>
</comment>
<dbReference type="SUPFAM" id="SSF51161">
    <property type="entry name" value="Trimeric LpxA-like enzymes"/>
    <property type="match status" value="1"/>
</dbReference>
<dbReference type="GO" id="GO:0008870">
    <property type="term" value="F:galactoside O-acetyltransferase activity"/>
    <property type="evidence" value="ECO:0007669"/>
    <property type="project" value="TreeGrafter"/>
</dbReference>
<evidence type="ECO:0000259" key="6">
    <source>
        <dbReference type="SMART" id="SM01266"/>
    </source>
</evidence>
<dbReference type="AlphaFoldDB" id="A0AA37HZC9"/>
<dbReference type="Gene3D" id="2.160.10.10">
    <property type="entry name" value="Hexapeptide repeat proteins"/>
    <property type="match status" value="1"/>
</dbReference>
<accession>A0AA37HZC9</accession>
<dbReference type="SMART" id="SM01266">
    <property type="entry name" value="Mac"/>
    <property type="match status" value="1"/>
</dbReference>
<dbReference type="Pfam" id="PF14602">
    <property type="entry name" value="Hexapep_2"/>
    <property type="match status" value="1"/>
</dbReference>
<dbReference type="InterPro" id="IPR018357">
    <property type="entry name" value="Hexapep_transf_CS"/>
</dbReference>
<dbReference type="InterPro" id="IPR039369">
    <property type="entry name" value="LacA-like"/>
</dbReference>
<dbReference type="Pfam" id="PF00132">
    <property type="entry name" value="Hexapep"/>
    <property type="match status" value="1"/>
</dbReference>
<keyword evidence="3" id="KW-0677">Repeat</keyword>
<dbReference type="PROSITE" id="PS00101">
    <property type="entry name" value="HEXAPEP_TRANSFERASES"/>
    <property type="match status" value="1"/>
</dbReference>
<keyword evidence="2 5" id="KW-0808">Transferase</keyword>
<gene>
    <name evidence="8" type="ORF">CIK91_00095</name>
    <name evidence="7" type="ORF">PRRU23_22880</name>
</gene>
<dbReference type="InterPro" id="IPR024688">
    <property type="entry name" value="Mac_dom"/>
</dbReference>
<dbReference type="FunFam" id="2.160.10.10:FF:000008">
    <property type="entry name" value="Maltose O-acetyltransferase"/>
    <property type="match status" value="1"/>
</dbReference>
<evidence type="ECO:0000256" key="4">
    <source>
        <dbReference type="ARBA" id="ARBA00023315"/>
    </source>
</evidence>
<dbReference type="CDD" id="cd03357">
    <property type="entry name" value="LbH_MAT_GAT"/>
    <property type="match status" value="1"/>
</dbReference>
<evidence type="ECO:0000313" key="8">
    <source>
        <dbReference type="EMBL" id="OYP57469.1"/>
    </source>
</evidence>
<sequence length="186" mass="20597">MSMTEKEKMLAGEIYSAVDPQLINELTEVKEIIHDYNLLRPSEKQKAREILRGLLGYIADDDFLIIQPFYCDYGKQIRIGKRFFANFNFTVLDEAPVTIGDDCFIGPNVSIYTACHSTNPVERNSRREWSKSVRIGDNVWIGGSVTILPGVTIGDNVTIGAGSVVVKDIPSNSIAVGNPCKVIKSI</sequence>
<evidence type="ECO:0000256" key="2">
    <source>
        <dbReference type="ARBA" id="ARBA00022679"/>
    </source>
</evidence>
<keyword evidence="9" id="KW-1185">Reference proteome</keyword>
<name>A0AA37HZC9_SEGBR</name>
<dbReference type="InterPro" id="IPR011004">
    <property type="entry name" value="Trimer_LpxA-like_sf"/>
</dbReference>
<reference evidence="7" key="2">
    <citation type="submission" date="2021-08" db="EMBL/GenBank/DDBJ databases">
        <title>Prevotella lacticifex sp. nov., isolated from rumen of cow.</title>
        <authorList>
            <person name="Shinkai T."/>
            <person name="Ikeyama N."/>
            <person name="Kumagai M."/>
            <person name="Ohmori H."/>
            <person name="Sakamoto M."/>
            <person name="Ohkuma M."/>
            <person name="Mitsumori M."/>
        </authorList>
    </citation>
    <scope>NUCLEOTIDE SEQUENCE</scope>
    <source>
        <strain evidence="7">DSM 11371</strain>
    </source>
</reference>
<protein>
    <recommendedName>
        <fullName evidence="5">Acetyltransferase</fullName>
        <ecNumber evidence="5">2.3.1.-</ecNumber>
    </recommendedName>
</protein>
<dbReference type="Pfam" id="PF12464">
    <property type="entry name" value="Mac"/>
    <property type="match status" value="1"/>
</dbReference>
<keyword evidence="4 5" id="KW-0012">Acyltransferase</keyword>
<dbReference type="Proteomes" id="UP000216189">
    <property type="component" value="Unassembled WGS sequence"/>
</dbReference>